<dbReference type="SUPFAM" id="SSF56784">
    <property type="entry name" value="HAD-like"/>
    <property type="match status" value="1"/>
</dbReference>
<dbReference type="Proteomes" id="UP000630353">
    <property type="component" value="Unassembled WGS sequence"/>
</dbReference>
<dbReference type="PANTHER" id="PTHR19288">
    <property type="entry name" value="4-NITROPHENYLPHOSPHATASE-RELATED"/>
    <property type="match status" value="1"/>
</dbReference>
<organism evidence="1 2">
    <name type="scientific">Thalassobaculum fulvum</name>
    <dbReference type="NCBI Taxonomy" id="1633335"/>
    <lineage>
        <taxon>Bacteria</taxon>
        <taxon>Pseudomonadati</taxon>
        <taxon>Pseudomonadota</taxon>
        <taxon>Alphaproteobacteria</taxon>
        <taxon>Rhodospirillales</taxon>
        <taxon>Thalassobaculaceae</taxon>
        <taxon>Thalassobaculum</taxon>
    </lineage>
</organism>
<dbReference type="InterPro" id="IPR029052">
    <property type="entry name" value="Metallo-depent_PP-like"/>
</dbReference>
<accession>A0A919CQQ8</accession>
<dbReference type="SUPFAM" id="SSF56300">
    <property type="entry name" value="Metallo-dependent phosphatases"/>
    <property type="match status" value="1"/>
</dbReference>
<sequence>MADALKLAIVTDIHHGADTGTKRGSAALPLLREFIAFANDWQPDAVLDLGDRISDVDRSTDGALLAEVAAEFEAVRPPRHHLLGNHDVAFLSHDDNASALGREVGHHSVVINGWRLVFWQADTFIHRPQGFQLRPSDLEWLRTELAASAEPVLLFSHVPLGGGSMVGNYYFQENLQYAQYLADGAAIRRVIVDSGKVKLCAAGHVHWNAMHTVDGIPFLSIQSLTETCTTGDPAAAWATLDVSELEVRWRSHGLDGLSMTLPLPADNARWAGILDPFDRRPKPTRVDGGLDGVGGFVLDMDGVLYRGDEAMPGAAAFMAELARDRVPHVLLTNNARATPAAYTAKLQRLGIDVPAERIVTSGMVVAGYLAGSGMRSVAVIGPDALAEACAAAGLAASSHPDAVVVGISEALTLADLREAVRLASEGARIMVTNPDVVVPGPFGAEPETGAVKAYLEAALGRPVASVGKPHRLAFELARDRLGLPAERVAVIGDTLETDIAGAVAAGMRSVLVGTGNRNDRRDGAPEPTVEVADLAELAGLLTRRAA</sequence>
<dbReference type="NCBIfam" id="TIGR01460">
    <property type="entry name" value="HAD-SF-IIA"/>
    <property type="match status" value="1"/>
</dbReference>
<name>A0A919CQQ8_9PROT</name>
<dbReference type="InterPro" id="IPR006357">
    <property type="entry name" value="HAD-SF_hydro_IIA"/>
</dbReference>
<dbReference type="EMBL" id="BMZS01000007">
    <property type="protein sequence ID" value="GHD53891.1"/>
    <property type="molecule type" value="Genomic_DNA"/>
</dbReference>
<evidence type="ECO:0000313" key="1">
    <source>
        <dbReference type="EMBL" id="GHD53891.1"/>
    </source>
</evidence>
<dbReference type="Pfam" id="PF13242">
    <property type="entry name" value="Hydrolase_like"/>
    <property type="match status" value="1"/>
</dbReference>
<dbReference type="Pfam" id="PF13344">
    <property type="entry name" value="Hydrolase_6"/>
    <property type="match status" value="1"/>
</dbReference>
<reference evidence="1" key="2">
    <citation type="submission" date="2020-09" db="EMBL/GenBank/DDBJ databases">
        <authorList>
            <person name="Sun Q."/>
            <person name="Kim S."/>
        </authorList>
    </citation>
    <scope>NUCLEOTIDE SEQUENCE</scope>
    <source>
        <strain evidence="1">KCTC 42651</strain>
    </source>
</reference>
<gene>
    <name evidence="1" type="ORF">GCM10017083_30800</name>
</gene>
<dbReference type="GO" id="GO:0005737">
    <property type="term" value="C:cytoplasm"/>
    <property type="evidence" value="ECO:0007669"/>
    <property type="project" value="TreeGrafter"/>
</dbReference>
<dbReference type="Gene3D" id="3.60.21.10">
    <property type="match status" value="1"/>
</dbReference>
<protein>
    <submittedName>
        <fullName evidence="1">Uncharacterized protein</fullName>
    </submittedName>
</protein>
<dbReference type="InterPro" id="IPR023214">
    <property type="entry name" value="HAD_sf"/>
</dbReference>
<dbReference type="GO" id="GO:0016791">
    <property type="term" value="F:phosphatase activity"/>
    <property type="evidence" value="ECO:0007669"/>
    <property type="project" value="TreeGrafter"/>
</dbReference>
<dbReference type="Gene3D" id="3.40.50.1000">
    <property type="entry name" value="HAD superfamily/HAD-like"/>
    <property type="match status" value="2"/>
</dbReference>
<evidence type="ECO:0000313" key="2">
    <source>
        <dbReference type="Proteomes" id="UP000630353"/>
    </source>
</evidence>
<keyword evidence="2" id="KW-1185">Reference proteome</keyword>
<proteinExistence type="predicted"/>
<dbReference type="AlphaFoldDB" id="A0A919CQQ8"/>
<dbReference type="InterPro" id="IPR036412">
    <property type="entry name" value="HAD-like_sf"/>
</dbReference>
<dbReference type="PANTHER" id="PTHR19288:SF46">
    <property type="entry name" value="HALOACID DEHALOGENASE-LIKE HYDROLASE DOMAIN-CONTAINING PROTEIN 2"/>
    <property type="match status" value="1"/>
</dbReference>
<dbReference type="RefSeq" id="WP_189991156.1">
    <property type="nucleotide sequence ID" value="NZ_BMZS01000007.1"/>
</dbReference>
<reference evidence="1" key="1">
    <citation type="journal article" date="2014" name="Int. J. Syst. Evol. Microbiol.">
        <title>Complete genome sequence of Corynebacterium casei LMG S-19264T (=DSM 44701T), isolated from a smear-ripened cheese.</title>
        <authorList>
            <consortium name="US DOE Joint Genome Institute (JGI-PGF)"/>
            <person name="Walter F."/>
            <person name="Albersmeier A."/>
            <person name="Kalinowski J."/>
            <person name="Ruckert C."/>
        </authorList>
    </citation>
    <scope>NUCLEOTIDE SEQUENCE</scope>
    <source>
        <strain evidence="1">KCTC 42651</strain>
    </source>
</reference>
<comment type="caution">
    <text evidence="1">The sequence shown here is derived from an EMBL/GenBank/DDBJ whole genome shotgun (WGS) entry which is preliminary data.</text>
</comment>